<reference evidence="1 2" key="1">
    <citation type="journal article" date="2016" name="Nat. Commun.">
        <title>Ectomycorrhizal ecology is imprinted in the genome of the dominant symbiotic fungus Cenococcum geophilum.</title>
        <authorList>
            <consortium name="DOE Joint Genome Institute"/>
            <person name="Peter M."/>
            <person name="Kohler A."/>
            <person name="Ohm R.A."/>
            <person name="Kuo A."/>
            <person name="Krutzmann J."/>
            <person name="Morin E."/>
            <person name="Arend M."/>
            <person name="Barry K.W."/>
            <person name="Binder M."/>
            <person name="Choi C."/>
            <person name="Clum A."/>
            <person name="Copeland A."/>
            <person name="Grisel N."/>
            <person name="Haridas S."/>
            <person name="Kipfer T."/>
            <person name="LaButti K."/>
            <person name="Lindquist E."/>
            <person name="Lipzen A."/>
            <person name="Maire R."/>
            <person name="Meier B."/>
            <person name="Mihaltcheva S."/>
            <person name="Molinier V."/>
            <person name="Murat C."/>
            <person name="Poggeler S."/>
            <person name="Quandt C.A."/>
            <person name="Sperisen C."/>
            <person name="Tritt A."/>
            <person name="Tisserant E."/>
            <person name="Crous P.W."/>
            <person name="Henrissat B."/>
            <person name="Nehls U."/>
            <person name="Egli S."/>
            <person name="Spatafora J.W."/>
            <person name="Grigoriev I.V."/>
            <person name="Martin F.M."/>
        </authorList>
    </citation>
    <scope>NUCLEOTIDE SEQUENCE [LARGE SCALE GENOMIC DNA]</scope>
    <source>
        <strain evidence="1 2">CBS 459.81</strain>
    </source>
</reference>
<evidence type="ECO:0000313" key="2">
    <source>
        <dbReference type="Proteomes" id="UP000250266"/>
    </source>
</evidence>
<dbReference type="OrthoDB" id="3798579at2759"/>
<dbReference type="Proteomes" id="UP000250266">
    <property type="component" value="Unassembled WGS sequence"/>
</dbReference>
<evidence type="ECO:0000313" key="1">
    <source>
        <dbReference type="EMBL" id="OCK77488.1"/>
    </source>
</evidence>
<protein>
    <submittedName>
        <fullName evidence="1">Uncharacterized protein</fullName>
    </submittedName>
</protein>
<gene>
    <name evidence="1" type="ORF">K432DRAFT_304089</name>
</gene>
<organism evidence="1 2">
    <name type="scientific">Lepidopterella palustris CBS 459.81</name>
    <dbReference type="NCBI Taxonomy" id="1314670"/>
    <lineage>
        <taxon>Eukaryota</taxon>
        <taxon>Fungi</taxon>
        <taxon>Dikarya</taxon>
        <taxon>Ascomycota</taxon>
        <taxon>Pezizomycotina</taxon>
        <taxon>Dothideomycetes</taxon>
        <taxon>Pleosporomycetidae</taxon>
        <taxon>Mytilinidiales</taxon>
        <taxon>Argynnaceae</taxon>
        <taxon>Lepidopterella</taxon>
    </lineage>
</organism>
<keyword evidence="2" id="KW-1185">Reference proteome</keyword>
<proteinExistence type="predicted"/>
<accession>A0A8E2E5D0</accession>
<dbReference type="EMBL" id="KV745124">
    <property type="protein sequence ID" value="OCK77488.1"/>
    <property type="molecule type" value="Genomic_DNA"/>
</dbReference>
<sequence length="200" mass="23153">MRKSPQANEEVSALSVLRPFFGRGTTYDLPDKVTLEIFELSESFIRPDLLEFLKEALPRWKKNGLWLQEQLPEPLTRGTGREKLLNAYSCICRLESRMGDDQIRNKMAVIMLHSAYEQACKEWRACGTQGRKRKGRGDASSVIDEILERLHDDWNQSDRKVQLRSRFHDKKRYGKRWLILTKALGMSLLIACSPKITSVV</sequence>
<dbReference type="AlphaFoldDB" id="A0A8E2E5D0"/>
<name>A0A8E2E5D0_9PEZI</name>